<name>A0A194UUM7_CYTMA</name>
<feature type="region of interest" description="Disordered" evidence="1">
    <location>
        <begin position="1"/>
        <end position="293"/>
    </location>
</feature>
<keyword evidence="3" id="KW-1185">Reference proteome</keyword>
<dbReference type="OrthoDB" id="10631968at2759"/>
<feature type="compositionally biased region" description="Low complexity" evidence="1">
    <location>
        <begin position="21"/>
        <end position="39"/>
    </location>
</feature>
<feature type="compositionally biased region" description="Basic and acidic residues" evidence="1">
    <location>
        <begin position="256"/>
        <end position="268"/>
    </location>
</feature>
<feature type="compositionally biased region" description="Polar residues" evidence="1">
    <location>
        <begin position="60"/>
        <end position="76"/>
    </location>
</feature>
<feature type="compositionally biased region" description="Polar residues" evidence="1">
    <location>
        <begin position="269"/>
        <end position="290"/>
    </location>
</feature>
<organism evidence="2 3">
    <name type="scientific">Cytospora mali</name>
    <name type="common">Apple Valsa canker fungus</name>
    <name type="synonym">Valsa mali</name>
    <dbReference type="NCBI Taxonomy" id="578113"/>
    <lineage>
        <taxon>Eukaryota</taxon>
        <taxon>Fungi</taxon>
        <taxon>Dikarya</taxon>
        <taxon>Ascomycota</taxon>
        <taxon>Pezizomycotina</taxon>
        <taxon>Sordariomycetes</taxon>
        <taxon>Sordariomycetidae</taxon>
        <taxon>Diaporthales</taxon>
        <taxon>Cytosporaceae</taxon>
        <taxon>Cytospora</taxon>
    </lineage>
</organism>
<protein>
    <submittedName>
        <fullName evidence="2">Uncharacterized protein</fullName>
    </submittedName>
</protein>
<proteinExistence type="predicted"/>
<feature type="compositionally biased region" description="Polar residues" evidence="1">
    <location>
        <begin position="95"/>
        <end position="105"/>
    </location>
</feature>
<feature type="compositionally biased region" description="Basic residues" evidence="1">
    <location>
        <begin position="1"/>
        <end position="14"/>
    </location>
</feature>
<gene>
    <name evidence="2" type="ORF">VP1G_02725</name>
</gene>
<reference evidence="3" key="1">
    <citation type="submission" date="2014-12" db="EMBL/GenBank/DDBJ databases">
        <title>Genome Sequence of Valsa Canker Pathogens Uncovers a Specific Adaption of Colonization on Woody Bark.</title>
        <authorList>
            <person name="Yin Z."/>
            <person name="Liu H."/>
            <person name="Gao X."/>
            <person name="Li Z."/>
            <person name="Song N."/>
            <person name="Ke X."/>
            <person name="Dai Q."/>
            <person name="Wu Y."/>
            <person name="Sun Y."/>
            <person name="Xu J.-R."/>
            <person name="Kang Z.K."/>
            <person name="Wang L."/>
            <person name="Huang L."/>
        </authorList>
    </citation>
    <scope>NUCLEOTIDE SEQUENCE [LARGE SCALE GENOMIC DNA]</scope>
    <source>
        <strain evidence="3">SXYL134</strain>
    </source>
</reference>
<sequence length="480" mass="52369">MGKKKRSKPRKQRGMKSAQLSEIDAMADSSSDSIEPSPDMTLSEGEASETATRTPAADFESNSSPTNEGAGSSVPVSHSEIASEDMNNPEIESQAAENTNESFVPSPSCEEPEDADTPTTGFIPLTDTARASDDPGAPEDAGADFDTLSTEAQPETMVAAHDEMQPQDADGNVGTAQDMEIGRETNHTDDNDSEAGNMLEGSSRLDATDVEGELAEENEKDQGEGSDRISQHGEEAEGDPGTDQSPLKSLQEELQLEQRKDQELRSEFENSLGTPTAPNSGTFRRSSQAAKTEINGIIRGPNLEREEADNTTAASGRKHRSVSVLVRPLLSRTSHLLEGDTQISRIVASIANYIDGVGDMPSKEDRDEFERFKNFTAQRARVLEEMLEGDEPLAAIERFDARWGQEAWDTAWGLRLDLRLAAVRAATYLRYGEKFSPQHEMAIMYFEHSVAVLRERLGGNLDDPVALQTEDLLNAFVRQS</sequence>
<accession>A0A194UUM7</accession>
<dbReference type="Proteomes" id="UP000078576">
    <property type="component" value="Unassembled WGS sequence"/>
</dbReference>
<dbReference type="AlphaFoldDB" id="A0A194UUM7"/>
<dbReference type="EMBL" id="KN714680">
    <property type="protein sequence ID" value="KUI55368.1"/>
    <property type="molecule type" value="Genomic_DNA"/>
</dbReference>
<evidence type="ECO:0000313" key="3">
    <source>
        <dbReference type="Proteomes" id="UP000078576"/>
    </source>
</evidence>
<feature type="compositionally biased region" description="Acidic residues" evidence="1">
    <location>
        <begin position="208"/>
        <end position="219"/>
    </location>
</feature>
<evidence type="ECO:0000256" key="1">
    <source>
        <dbReference type="SAM" id="MobiDB-lite"/>
    </source>
</evidence>
<feature type="compositionally biased region" description="Basic and acidic residues" evidence="1">
    <location>
        <begin position="180"/>
        <end position="190"/>
    </location>
</feature>
<feature type="compositionally biased region" description="Basic and acidic residues" evidence="1">
    <location>
        <begin position="220"/>
        <end position="235"/>
    </location>
</feature>
<evidence type="ECO:0000313" key="2">
    <source>
        <dbReference type="EMBL" id="KUI55368.1"/>
    </source>
</evidence>
<feature type="compositionally biased region" description="Low complexity" evidence="1">
    <location>
        <begin position="244"/>
        <end position="253"/>
    </location>
</feature>